<evidence type="ECO:0000256" key="2">
    <source>
        <dbReference type="SAM" id="Phobius"/>
    </source>
</evidence>
<organism evidence="3 4">
    <name type="scientific">Saccharospirillum salsuginis</name>
    <dbReference type="NCBI Taxonomy" id="418750"/>
    <lineage>
        <taxon>Bacteria</taxon>
        <taxon>Pseudomonadati</taxon>
        <taxon>Pseudomonadota</taxon>
        <taxon>Gammaproteobacteria</taxon>
        <taxon>Oceanospirillales</taxon>
        <taxon>Saccharospirillaceae</taxon>
        <taxon>Saccharospirillum</taxon>
    </lineage>
</organism>
<feature type="region of interest" description="Disordered" evidence="1">
    <location>
        <begin position="55"/>
        <end position="80"/>
    </location>
</feature>
<dbReference type="InterPro" id="IPR021338">
    <property type="entry name" value="DUF2953"/>
</dbReference>
<evidence type="ECO:0000313" key="3">
    <source>
        <dbReference type="EMBL" id="GGX74221.1"/>
    </source>
</evidence>
<keyword evidence="2" id="KW-1133">Transmembrane helix</keyword>
<keyword evidence="2" id="KW-0472">Membrane</keyword>
<gene>
    <name evidence="3" type="ORF">GCM10007392_46990</name>
</gene>
<reference evidence="3" key="1">
    <citation type="journal article" date="2014" name="Int. J. Syst. Evol. Microbiol.">
        <title>Complete genome sequence of Corynebacterium casei LMG S-19264T (=DSM 44701T), isolated from a smear-ripened cheese.</title>
        <authorList>
            <consortium name="US DOE Joint Genome Institute (JGI-PGF)"/>
            <person name="Walter F."/>
            <person name="Albersmeier A."/>
            <person name="Kalinowski J."/>
            <person name="Ruckert C."/>
        </authorList>
    </citation>
    <scope>NUCLEOTIDE SEQUENCE</scope>
    <source>
        <strain evidence="3">KCTC 22169</strain>
    </source>
</reference>
<feature type="compositionally biased region" description="Basic residues" evidence="1">
    <location>
        <begin position="60"/>
        <end position="78"/>
    </location>
</feature>
<dbReference type="Proteomes" id="UP000626148">
    <property type="component" value="Unassembled WGS sequence"/>
</dbReference>
<keyword evidence="4" id="KW-1185">Reference proteome</keyword>
<dbReference type="Pfam" id="PF11167">
    <property type="entry name" value="DUF2953"/>
    <property type="match status" value="1"/>
</dbReference>
<evidence type="ECO:0000313" key="4">
    <source>
        <dbReference type="Proteomes" id="UP000626148"/>
    </source>
</evidence>
<protein>
    <recommendedName>
        <fullName evidence="5">DUF2953 domain-containing protein</fullName>
    </recommendedName>
</protein>
<feature type="transmembrane region" description="Helical" evidence="2">
    <location>
        <begin position="171"/>
        <end position="189"/>
    </location>
</feature>
<proteinExistence type="predicted"/>
<reference evidence="3" key="2">
    <citation type="submission" date="2020-09" db="EMBL/GenBank/DDBJ databases">
        <authorList>
            <person name="Sun Q."/>
            <person name="Kim S."/>
        </authorList>
    </citation>
    <scope>NUCLEOTIDE SEQUENCE</scope>
    <source>
        <strain evidence="3">KCTC 22169</strain>
    </source>
</reference>
<comment type="caution">
    <text evidence="3">The sequence shown here is derived from an EMBL/GenBank/DDBJ whole genome shotgun (WGS) entry which is preliminary data.</text>
</comment>
<name>A0A918KSH5_9GAMM</name>
<accession>A0A918KSH5</accession>
<dbReference type="EMBL" id="BMXR01000018">
    <property type="protein sequence ID" value="GGX74221.1"/>
    <property type="molecule type" value="Genomic_DNA"/>
</dbReference>
<sequence length="195" mass="21667">MFLVWTLLSLLLLMVLLLAVPLEWGFQVRLGENHRSAESRIVWLFGLVRFRLNNGTGGRNKPKPPRRPRTPKPKRRRGSPMAVVSVDGFIGRVLTLARRVLGAIHIQQLDIQGRMGLGDPADTGRLWSVVGPVTAILASPRVTRIHFEPDFSDPVLDLQGNGRIRLVPLRLIGLVLGFLLSPTTVRAFMAMRSGS</sequence>
<evidence type="ECO:0008006" key="5">
    <source>
        <dbReference type="Google" id="ProtNLM"/>
    </source>
</evidence>
<evidence type="ECO:0000256" key="1">
    <source>
        <dbReference type="SAM" id="MobiDB-lite"/>
    </source>
</evidence>
<dbReference type="AlphaFoldDB" id="A0A918KSH5"/>
<keyword evidence="2" id="KW-0812">Transmembrane</keyword>